<proteinExistence type="predicted"/>
<evidence type="ECO:0008006" key="4">
    <source>
        <dbReference type="Google" id="ProtNLM"/>
    </source>
</evidence>
<protein>
    <recommendedName>
        <fullName evidence="4">Kelch motif family protein</fullName>
    </recommendedName>
</protein>
<sequence>MPFETMSSLPVPLSQSQCVTHKHEILICGGYDNGNCYSYHVLKDQYKHICSYPKDVQLRGHCVVKRVSKSNENDITLLSFGGLYDKKHTLMLKYRSVWDEEDKELDIRNDSGINQWMPFTDSANKPICIGKREDDLWGVRGVIGGSENHLLFISYPPHHIDVFDLNQACYINRAKIPVERYISIMGHCLVSKTTDENQLADKKEDEMLLFCKNTGFSIRYEETCNRLHFYDVWVCRSLLAFHSYACVRIDDMLLFFGGCSTTTRTQVLKEVYKYSLLENKWMQFERTLPAPLFHSSAVLSVDKTSLFIVGGESAKKAVVSTQLKTYVAEWMKQPTEKEKKWILKEMMANNIKKETTDIERTNKEIQMMKNSFKIQNLKVE</sequence>
<dbReference type="Gene3D" id="2.120.10.80">
    <property type="entry name" value="Kelch-type beta propeller"/>
    <property type="match status" value="1"/>
</dbReference>
<evidence type="ECO:0000313" key="3">
    <source>
        <dbReference type="Proteomes" id="UP000023152"/>
    </source>
</evidence>
<keyword evidence="1" id="KW-0175">Coiled coil</keyword>
<accession>X6MVX1</accession>
<dbReference type="EMBL" id="ASPP01017037">
    <property type="protein sequence ID" value="ETO17250.1"/>
    <property type="molecule type" value="Genomic_DNA"/>
</dbReference>
<dbReference type="InterPro" id="IPR015915">
    <property type="entry name" value="Kelch-typ_b-propeller"/>
</dbReference>
<dbReference type="SUPFAM" id="SSF117281">
    <property type="entry name" value="Kelch motif"/>
    <property type="match status" value="1"/>
</dbReference>
<gene>
    <name evidence="2" type="ORF">RFI_20081</name>
</gene>
<evidence type="ECO:0000313" key="2">
    <source>
        <dbReference type="EMBL" id="ETO17250.1"/>
    </source>
</evidence>
<name>X6MVX1_RETFI</name>
<organism evidence="2 3">
    <name type="scientific">Reticulomyxa filosa</name>
    <dbReference type="NCBI Taxonomy" id="46433"/>
    <lineage>
        <taxon>Eukaryota</taxon>
        <taxon>Sar</taxon>
        <taxon>Rhizaria</taxon>
        <taxon>Retaria</taxon>
        <taxon>Foraminifera</taxon>
        <taxon>Monothalamids</taxon>
        <taxon>Reticulomyxidae</taxon>
        <taxon>Reticulomyxa</taxon>
    </lineage>
</organism>
<dbReference type="Proteomes" id="UP000023152">
    <property type="component" value="Unassembled WGS sequence"/>
</dbReference>
<comment type="caution">
    <text evidence="2">The sequence shown here is derived from an EMBL/GenBank/DDBJ whole genome shotgun (WGS) entry which is preliminary data.</text>
</comment>
<evidence type="ECO:0000256" key="1">
    <source>
        <dbReference type="SAM" id="Coils"/>
    </source>
</evidence>
<reference evidence="2 3" key="1">
    <citation type="journal article" date="2013" name="Curr. Biol.">
        <title>The Genome of the Foraminiferan Reticulomyxa filosa.</title>
        <authorList>
            <person name="Glockner G."/>
            <person name="Hulsmann N."/>
            <person name="Schleicher M."/>
            <person name="Noegel A.A."/>
            <person name="Eichinger L."/>
            <person name="Gallinger C."/>
            <person name="Pawlowski J."/>
            <person name="Sierra R."/>
            <person name="Euteneuer U."/>
            <person name="Pillet L."/>
            <person name="Moustafa A."/>
            <person name="Platzer M."/>
            <person name="Groth M."/>
            <person name="Szafranski K."/>
            <person name="Schliwa M."/>
        </authorList>
    </citation>
    <scope>NUCLEOTIDE SEQUENCE [LARGE SCALE GENOMIC DNA]</scope>
</reference>
<feature type="coiled-coil region" evidence="1">
    <location>
        <begin position="344"/>
        <end position="371"/>
    </location>
</feature>
<dbReference type="AlphaFoldDB" id="X6MVX1"/>
<keyword evidence="3" id="KW-1185">Reference proteome</keyword>